<accession>A0ABU3B6B6</accession>
<gene>
    <name evidence="1" type="ORF">RM531_05870</name>
</gene>
<comment type="caution">
    <text evidence="1">The sequence shown here is derived from an EMBL/GenBank/DDBJ whole genome shotgun (WGS) entry which is preliminary data.</text>
</comment>
<evidence type="ECO:0000313" key="2">
    <source>
        <dbReference type="Proteomes" id="UP001259982"/>
    </source>
</evidence>
<name>A0ABU3B6B6_9GAMM</name>
<dbReference type="RefSeq" id="WP_311657992.1">
    <property type="nucleotide sequence ID" value="NZ_JAVRHY010000004.1"/>
</dbReference>
<dbReference type="EMBL" id="JAVRHY010000004">
    <property type="protein sequence ID" value="MDT0617993.1"/>
    <property type="molecule type" value="Genomic_DNA"/>
</dbReference>
<evidence type="ECO:0008006" key="3">
    <source>
        <dbReference type="Google" id="ProtNLM"/>
    </source>
</evidence>
<keyword evidence="2" id="KW-1185">Reference proteome</keyword>
<evidence type="ECO:0000313" key="1">
    <source>
        <dbReference type="EMBL" id="MDT0617993.1"/>
    </source>
</evidence>
<reference evidence="1 2" key="1">
    <citation type="submission" date="2023-09" db="EMBL/GenBank/DDBJ databases">
        <authorList>
            <person name="Rey-Velasco X."/>
        </authorList>
    </citation>
    <scope>NUCLEOTIDE SEQUENCE [LARGE SCALE GENOMIC DNA]</scope>
    <source>
        <strain evidence="1 2">P385</strain>
    </source>
</reference>
<dbReference type="Proteomes" id="UP001259982">
    <property type="component" value="Unassembled WGS sequence"/>
</dbReference>
<proteinExistence type="predicted"/>
<organism evidence="1 2">
    <name type="scientific">Spectribacter acetivorans</name>
    <dbReference type="NCBI Taxonomy" id="3075603"/>
    <lineage>
        <taxon>Bacteria</taxon>
        <taxon>Pseudomonadati</taxon>
        <taxon>Pseudomonadota</taxon>
        <taxon>Gammaproteobacteria</taxon>
        <taxon>Salinisphaerales</taxon>
        <taxon>Salinisphaeraceae</taxon>
        <taxon>Spectribacter</taxon>
    </lineage>
</organism>
<sequence length="219" mass="23385">MNRCGSCTALATVLWLAGCVNTSVEQLRQSPPGAALATDESVVVLGRSQQGEYRTEGGFTQCVADRMDGPDLPVTPAQTFNDRLFPWFEPRTAPQNVDDLRRLLDDPLIAQRLQQNPVRYLVWIDGTTRDTDSGGSMGCAVGPGGGGCLGFAWWEKNAAFEASVWDVTRAAEVGRVSVDASGTSYMPAVIVPVPLLARTEAAACSGLGDQLRELLVPGE</sequence>
<dbReference type="PROSITE" id="PS51257">
    <property type="entry name" value="PROKAR_LIPOPROTEIN"/>
    <property type="match status" value="1"/>
</dbReference>
<protein>
    <recommendedName>
        <fullName evidence="3">Lipoprotein</fullName>
    </recommendedName>
</protein>